<evidence type="ECO:0000313" key="1">
    <source>
        <dbReference type="EMBL" id="CDP37424.1"/>
    </source>
</evidence>
<dbReference type="AlphaFoldDB" id="A0A060T9E0"/>
<dbReference type="PANTHER" id="PTHR28054:SF1">
    <property type="entry name" value="RNA POLYMERASE I-SPECIFIC TRANSCRIPTION INITIATION FACTOR RRN10"/>
    <property type="match status" value="1"/>
</dbReference>
<proteinExistence type="predicted"/>
<dbReference type="EMBL" id="HG937694">
    <property type="protein sequence ID" value="CDP37424.1"/>
    <property type="molecule type" value="Genomic_DNA"/>
</dbReference>
<dbReference type="InterPro" id="IPR022793">
    <property type="entry name" value="Rrn10"/>
</dbReference>
<protein>
    <submittedName>
        <fullName evidence="1">ARAD1D11176p</fullName>
    </submittedName>
</protein>
<dbReference type="GO" id="GO:0006360">
    <property type="term" value="P:transcription by RNA polymerase I"/>
    <property type="evidence" value="ECO:0007669"/>
    <property type="project" value="InterPro"/>
</dbReference>
<reference evidence="1" key="1">
    <citation type="submission" date="2014-02" db="EMBL/GenBank/DDBJ databases">
        <authorList>
            <person name="Genoscope - CEA"/>
        </authorList>
    </citation>
    <scope>NUCLEOTIDE SEQUENCE</scope>
    <source>
        <strain evidence="1">LS3</strain>
    </source>
</reference>
<gene>
    <name evidence="1" type="ORF">GNLVRS02_ARAD1D11176g</name>
</gene>
<organism evidence="1">
    <name type="scientific">Blastobotrys adeninivorans</name>
    <name type="common">Yeast</name>
    <name type="synonym">Arxula adeninivorans</name>
    <dbReference type="NCBI Taxonomy" id="409370"/>
    <lineage>
        <taxon>Eukaryota</taxon>
        <taxon>Fungi</taxon>
        <taxon>Dikarya</taxon>
        <taxon>Ascomycota</taxon>
        <taxon>Saccharomycotina</taxon>
        <taxon>Dipodascomycetes</taxon>
        <taxon>Dipodascales</taxon>
        <taxon>Trichomonascaceae</taxon>
        <taxon>Blastobotrys</taxon>
    </lineage>
</organism>
<dbReference type="Pfam" id="PF05234">
    <property type="entry name" value="UAF_Rrn10"/>
    <property type="match status" value="1"/>
</dbReference>
<name>A0A060T9E0_BLAAD</name>
<dbReference type="PANTHER" id="PTHR28054">
    <property type="entry name" value="RNA POLYMERASE I-SPECIFIC TRANSCRIPTION INITIATION FACTOR RRN10"/>
    <property type="match status" value="1"/>
</dbReference>
<sequence length="133" mass="14775">MSRRNRVGTRTLAGENVYLAAADKIYMSKPHIDTEDYYHESVNPEVLRTREPASADDILVRASSAPEEIPLKDSPDLPNSDLLAALHYYAANYYKSKGLLDNMELALDETALLALGIVVEEYIKKSTTSAKIT</sequence>
<accession>A0A060T9E0</accession>
<reference evidence="1" key="2">
    <citation type="submission" date="2014-06" db="EMBL/GenBank/DDBJ databases">
        <title>The complete genome of Blastobotrys (Arxula) adeninivorans LS3 - a yeast of biotechnological interest.</title>
        <authorList>
            <person name="Kunze G."/>
            <person name="Gaillardin C."/>
            <person name="Czernicka M."/>
            <person name="Durrens P."/>
            <person name="Martin T."/>
            <person name="Boer E."/>
            <person name="Gabaldon T."/>
            <person name="Cruz J."/>
            <person name="Talla E."/>
            <person name="Marck C."/>
            <person name="Goffeau A."/>
            <person name="Barbe V."/>
            <person name="Baret P."/>
            <person name="Baronian K."/>
            <person name="Beier S."/>
            <person name="Bleykasten C."/>
            <person name="Bode R."/>
            <person name="Casaregola S."/>
            <person name="Despons L."/>
            <person name="Fairhead C."/>
            <person name="Giersberg M."/>
            <person name="Gierski P."/>
            <person name="Hahnel U."/>
            <person name="Hartmann A."/>
            <person name="Jankowska D."/>
            <person name="Jubin C."/>
            <person name="Jung P."/>
            <person name="Lafontaine I."/>
            <person name="Leh-Louis V."/>
            <person name="Lemaire M."/>
            <person name="Marcet-Houben M."/>
            <person name="Mascher M."/>
            <person name="Morel G."/>
            <person name="Richard G.-F."/>
            <person name="Riechen J."/>
            <person name="Sacerdot C."/>
            <person name="Sarkar A."/>
            <person name="Savel G."/>
            <person name="Schacherer J."/>
            <person name="Sherman D."/>
            <person name="Straub M.-L."/>
            <person name="Stein N."/>
            <person name="Thierry A."/>
            <person name="Trautwein-Schult A."/>
            <person name="Westhof E."/>
            <person name="Worch S."/>
            <person name="Dujon B."/>
            <person name="Souciet J.-L."/>
            <person name="Wincker P."/>
            <person name="Scholz U."/>
            <person name="Neuveglise N."/>
        </authorList>
    </citation>
    <scope>NUCLEOTIDE SEQUENCE</scope>
    <source>
        <strain evidence="1">LS3</strain>
    </source>
</reference>